<feature type="non-terminal residue" evidence="10">
    <location>
        <position position="103"/>
    </location>
</feature>
<protein>
    <recommendedName>
        <fullName evidence="3">Genome polyprotein</fullName>
    </recommendedName>
</protein>
<evidence type="ECO:0000256" key="1">
    <source>
        <dbReference type="ARBA" id="ARBA00004328"/>
    </source>
</evidence>
<dbReference type="InterPro" id="IPR029053">
    <property type="entry name" value="Viral_coat"/>
</dbReference>
<evidence type="ECO:0000313" key="10">
    <source>
        <dbReference type="EMBL" id="AFV67921.1"/>
    </source>
</evidence>
<reference evidence="10" key="1">
    <citation type="journal article" date="2013" name="J. Gen. Virol.">
        <title>Diversity of picornaviruses in rural Bolivia.</title>
        <authorList>
            <person name="Nix W.A."/>
            <person name="Khetsuriani N."/>
            <person name="Penaranda S."/>
            <person name="Maher K."/>
            <person name="Venczel L."/>
            <person name="Cselko Z."/>
            <person name="Freire M.C."/>
            <person name="Cisterna D."/>
            <person name="Lema C.L."/>
            <person name="Rosales P."/>
            <person name="Rodriguez J.R."/>
            <person name="Rodriguez W."/>
            <person name="Halkyer P."/>
            <person name="Ronveaux O."/>
            <person name="Pallansch M.A."/>
            <person name="Oberste M.S."/>
        </authorList>
    </citation>
    <scope>NUCLEOTIDE SEQUENCE</scope>
    <source>
        <strain evidence="10">BOL/02-10825</strain>
    </source>
</reference>
<evidence type="ECO:0000256" key="8">
    <source>
        <dbReference type="ARBA" id="ARBA00023296"/>
    </source>
</evidence>
<keyword evidence="6" id="KW-1161">Viral attachment to host cell</keyword>
<proteinExistence type="predicted"/>
<dbReference type="GO" id="GO:0043657">
    <property type="term" value="C:host cell"/>
    <property type="evidence" value="ECO:0007669"/>
    <property type="project" value="UniProtKB-SubCell"/>
</dbReference>
<evidence type="ECO:0000256" key="2">
    <source>
        <dbReference type="ARBA" id="ARBA00004340"/>
    </source>
</evidence>
<feature type="non-terminal residue" evidence="10">
    <location>
        <position position="1"/>
    </location>
</feature>
<dbReference type="GO" id="GO:0005198">
    <property type="term" value="F:structural molecule activity"/>
    <property type="evidence" value="ECO:0007669"/>
    <property type="project" value="InterPro"/>
</dbReference>
<evidence type="ECO:0000256" key="6">
    <source>
        <dbReference type="ARBA" id="ARBA00022804"/>
    </source>
</evidence>
<keyword evidence="5" id="KW-0945">Host-virus interaction</keyword>
<evidence type="ECO:0000256" key="7">
    <source>
        <dbReference type="ARBA" id="ARBA00022844"/>
    </source>
</evidence>
<keyword evidence="8" id="KW-1160">Virus entry into host cell</keyword>
<accession>K7QNU2</accession>
<dbReference type="EMBL" id="JX219547">
    <property type="protein sequence ID" value="AFV67921.1"/>
    <property type="molecule type" value="Genomic_RNA"/>
</dbReference>
<dbReference type="Pfam" id="PF00073">
    <property type="entry name" value="Rhv"/>
    <property type="match status" value="1"/>
</dbReference>
<sequence>QAVPSDVIETRHVVNYKTRSESTLESFFGRSACVTILEVENFNAISVRSTKAVHNLAHNLHQHCATPKEVRIFTYSRFDLEILLWSLRGTIAATQDMLETRCI</sequence>
<evidence type="ECO:0000256" key="3">
    <source>
        <dbReference type="ARBA" id="ARBA00020107"/>
    </source>
</evidence>
<dbReference type="GO" id="GO:0019028">
    <property type="term" value="C:viral capsid"/>
    <property type="evidence" value="ECO:0007669"/>
    <property type="project" value="UniProtKB-KW"/>
</dbReference>
<evidence type="ECO:0000256" key="4">
    <source>
        <dbReference type="ARBA" id="ARBA00022561"/>
    </source>
</evidence>
<dbReference type="GO" id="GO:0019062">
    <property type="term" value="P:virion attachment to host cell"/>
    <property type="evidence" value="ECO:0007669"/>
    <property type="project" value="UniProtKB-KW"/>
</dbReference>
<dbReference type="GO" id="GO:0046718">
    <property type="term" value="P:symbiont entry into host cell"/>
    <property type="evidence" value="ECO:0007669"/>
    <property type="project" value="UniProtKB-KW"/>
</dbReference>
<comment type="subcellular location">
    <subcellularLocation>
        <location evidence="2">Host cell</location>
    </subcellularLocation>
    <subcellularLocation>
        <location evidence="1">Virion</location>
    </subcellularLocation>
</comment>
<dbReference type="Gene3D" id="2.60.120.20">
    <property type="match status" value="1"/>
</dbReference>
<keyword evidence="7" id="KW-0946">Virion</keyword>
<dbReference type="SUPFAM" id="SSF88633">
    <property type="entry name" value="Positive stranded ssRNA viruses"/>
    <property type="match status" value="1"/>
</dbReference>
<organism evidence="10">
    <name type="scientific">Coxsackievirus A24</name>
    <dbReference type="NCBI Taxonomy" id="12089"/>
    <lineage>
        <taxon>Viruses</taxon>
        <taxon>Riboviria</taxon>
        <taxon>Orthornavirae</taxon>
        <taxon>Pisuviricota</taxon>
        <taxon>Pisoniviricetes</taxon>
        <taxon>Picornavirales</taxon>
        <taxon>Picornaviridae</taxon>
        <taxon>Ensavirinae</taxon>
        <taxon>Enterovirus</taxon>
        <taxon>Enterovirus coxsackiepol</taxon>
        <taxon>Enterovirus C</taxon>
    </lineage>
</organism>
<evidence type="ECO:0000256" key="5">
    <source>
        <dbReference type="ARBA" id="ARBA00022581"/>
    </source>
</evidence>
<name>K7QNU2_9ENTO</name>
<evidence type="ECO:0000259" key="9">
    <source>
        <dbReference type="Pfam" id="PF00073"/>
    </source>
</evidence>
<dbReference type="InterPro" id="IPR001676">
    <property type="entry name" value="Picornavirus_capsid"/>
</dbReference>
<keyword evidence="4" id="KW-0167">Capsid protein</keyword>
<feature type="domain" description="Picornavirus capsid" evidence="9">
    <location>
        <begin position="5"/>
        <end position="83"/>
    </location>
</feature>